<dbReference type="InterPro" id="IPR041254">
    <property type="entry name" value="PCSK9_C1"/>
</dbReference>
<feature type="domain" description="CBM-cenC" evidence="8">
    <location>
        <begin position="19"/>
        <end position="153"/>
    </location>
</feature>
<evidence type="ECO:0000256" key="4">
    <source>
        <dbReference type="ARBA" id="ARBA00023277"/>
    </source>
</evidence>
<accession>A0ABD0J866</accession>
<evidence type="ECO:0000259" key="8">
    <source>
        <dbReference type="Pfam" id="PF02018"/>
    </source>
</evidence>
<proteinExistence type="inferred from homology"/>
<dbReference type="InterPro" id="IPR003305">
    <property type="entry name" value="CenC_carb-bd"/>
</dbReference>
<dbReference type="PANTHER" id="PTHR31490">
    <property type="entry name" value="GLYCOSYL HYDROLASE"/>
    <property type="match status" value="1"/>
</dbReference>
<dbReference type="PANTHER" id="PTHR31490:SF1">
    <property type="entry name" value="ENDO-1,4-BETA-XYLANASE 1"/>
    <property type="match status" value="1"/>
</dbReference>
<evidence type="ECO:0000259" key="7">
    <source>
        <dbReference type="Pfam" id="PF00331"/>
    </source>
</evidence>
<dbReference type="InterPro" id="IPR044846">
    <property type="entry name" value="GH10"/>
</dbReference>
<evidence type="ECO:0000313" key="10">
    <source>
        <dbReference type="EMBL" id="KAK7465174.1"/>
    </source>
</evidence>
<keyword evidence="3" id="KW-0378">Hydrolase</keyword>
<dbReference type="Gene3D" id="3.20.20.80">
    <property type="entry name" value="Glycosidases"/>
    <property type="match status" value="1"/>
</dbReference>
<dbReference type="GO" id="GO:0031176">
    <property type="term" value="F:endo-1,4-beta-xylanase activity"/>
    <property type="evidence" value="ECO:0007669"/>
    <property type="project" value="UniProtKB-ARBA"/>
</dbReference>
<evidence type="ECO:0000313" key="11">
    <source>
        <dbReference type="Proteomes" id="UP001519460"/>
    </source>
</evidence>
<dbReference type="SUPFAM" id="SSF51445">
    <property type="entry name" value="(Trans)glycosidases"/>
    <property type="match status" value="1"/>
</dbReference>
<dbReference type="Gene3D" id="2.60.120.260">
    <property type="entry name" value="Galactose-binding domain-like"/>
    <property type="match status" value="1"/>
</dbReference>
<keyword evidence="6" id="KW-0732">Signal</keyword>
<evidence type="ECO:0000256" key="3">
    <source>
        <dbReference type="ARBA" id="ARBA00022801"/>
    </source>
</evidence>
<keyword evidence="4" id="KW-0119">Carbohydrate metabolism</keyword>
<organism evidence="10 11">
    <name type="scientific">Batillaria attramentaria</name>
    <dbReference type="NCBI Taxonomy" id="370345"/>
    <lineage>
        <taxon>Eukaryota</taxon>
        <taxon>Metazoa</taxon>
        <taxon>Spiralia</taxon>
        <taxon>Lophotrochozoa</taxon>
        <taxon>Mollusca</taxon>
        <taxon>Gastropoda</taxon>
        <taxon>Caenogastropoda</taxon>
        <taxon>Sorbeoconcha</taxon>
        <taxon>Cerithioidea</taxon>
        <taxon>Batillariidae</taxon>
        <taxon>Batillaria</taxon>
    </lineage>
</organism>
<feature type="chain" id="PRO_5044807160" description="GH10 domain-containing protein" evidence="6">
    <location>
        <begin position="18"/>
        <end position="699"/>
    </location>
</feature>
<dbReference type="Proteomes" id="UP001519460">
    <property type="component" value="Unassembled WGS sequence"/>
</dbReference>
<dbReference type="Pfam" id="PF18459">
    <property type="entry name" value="PCSK9_C1"/>
    <property type="match status" value="1"/>
</dbReference>
<evidence type="ECO:0008006" key="12">
    <source>
        <dbReference type="Google" id="ProtNLM"/>
    </source>
</evidence>
<dbReference type="InterPro" id="IPR001000">
    <property type="entry name" value="GH10_dom"/>
</dbReference>
<feature type="signal peptide" evidence="6">
    <location>
        <begin position="1"/>
        <end position="17"/>
    </location>
</feature>
<dbReference type="InterPro" id="IPR008979">
    <property type="entry name" value="Galactose-bd-like_sf"/>
</dbReference>
<feature type="domain" description="GH10" evidence="7">
    <location>
        <begin position="265"/>
        <end position="384"/>
    </location>
</feature>
<evidence type="ECO:0000256" key="2">
    <source>
        <dbReference type="ARBA" id="ARBA00022737"/>
    </source>
</evidence>
<dbReference type="AlphaFoldDB" id="A0ABD0J866"/>
<dbReference type="EMBL" id="JACVVK020000572">
    <property type="protein sequence ID" value="KAK7465174.1"/>
    <property type="molecule type" value="Genomic_DNA"/>
</dbReference>
<name>A0ABD0J866_9CAEN</name>
<comment type="similarity">
    <text evidence="1">Belongs to the glycosyl hydrolase 10 (cellulase F) family.</text>
</comment>
<dbReference type="InterPro" id="IPR017853">
    <property type="entry name" value="GH"/>
</dbReference>
<dbReference type="GO" id="GO:0000272">
    <property type="term" value="P:polysaccharide catabolic process"/>
    <property type="evidence" value="ECO:0007669"/>
    <property type="project" value="UniProtKB-KW"/>
</dbReference>
<evidence type="ECO:0000256" key="5">
    <source>
        <dbReference type="ARBA" id="ARBA00023326"/>
    </source>
</evidence>
<keyword evidence="2" id="KW-0677">Repeat</keyword>
<dbReference type="Pfam" id="PF02018">
    <property type="entry name" value="CBM_4_9"/>
    <property type="match status" value="1"/>
</dbReference>
<sequence>MATWAVLLVLLPVFAVQQELFQNPGFESPLSGHWEGVGFTLTRTSDARSGSSAIKCSDRTNIYQGPGQLVNLSPGKLYNFTSYVKQLNDMPGKMFQKYRVNVGYTWRDDNSVFQQYIVHHTSVQSSDGWFRLAAYFRTPSREFVTAKLHFQTPDISIEFLVDDTSLTPISDDPTWRQEADKRIQQVRMGDIHFNFNLAARLNAGDFDVQIDHKKHLFGFGTLVMDRWMLDTNHKQYQDMVFDLFNTGTTQGVKWKFDKGSPKNLPPYVLHMSRDQLNVTVEDRLKYMVNITKGKADHWDIMNEMEHGQWFEEQFHDPNYSEHLYREVHQLDPKPLLMLNDYAVIGRPEITDAYLQQAKKFLADGVPLHGLGIQGHFQDSVPDPQLMKLSSLVDGAHMQINEAGQRYLHLTKEEWSTHVNKSLSAGTSFDVRGFKGDYEVTVRKNGMLVKIAPFSLTGGSTTVNIDIDDTIEIPPPGWDHKQGGRDGYVMGTSTSSTSSHGLTCSTKWGSTSDSTDEAESDMYCHNADEILTGCSSILKNHDWHREGEQVLTESGKVICRAIDGLGTSTGIQPVARCCKTHGLTCTYRAAGPSKPGQGTSAEAQCASNEHLLGCSAWGGHNNVGGVMATNTSSCRAVNNDLNNGVYAYAACCTGANLSCVTVTSGPQHGNVAHAECGTGYTLTGCNFLATSGKAAGALMT</sequence>
<feature type="domain" description="Proprotein convertase subtilisin/kexin type 9 C-terminal" evidence="9">
    <location>
        <begin position="498"/>
        <end position="579"/>
    </location>
</feature>
<keyword evidence="11" id="KW-1185">Reference proteome</keyword>
<keyword evidence="5" id="KW-0624">Polysaccharide degradation</keyword>
<reference evidence="10 11" key="1">
    <citation type="journal article" date="2023" name="Sci. Data">
        <title>Genome assembly of the Korean intertidal mud-creeper Batillaria attramentaria.</title>
        <authorList>
            <person name="Patra A.K."/>
            <person name="Ho P.T."/>
            <person name="Jun S."/>
            <person name="Lee S.J."/>
            <person name="Kim Y."/>
            <person name="Won Y.J."/>
        </authorList>
    </citation>
    <scope>NUCLEOTIDE SEQUENCE [LARGE SCALE GENOMIC DNA]</scope>
    <source>
        <strain evidence="10">Wonlab-2016</strain>
    </source>
</reference>
<comment type="caution">
    <text evidence="10">The sequence shown here is derived from an EMBL/GenBank/DDBJ whole genome shotgun (WGS) entry which is preliminary data.</text>
</comment>
<feature type="non-terminal residue" evidence="10">
    <location>
        <position position="699"/>
    </location>
</feature>
<gene>
    <name evidence="10" type="ORF">BaRGS_00037637</name>
</gene>
<dbReference type="Pfam" id="PF00331">
    <property type="entry name" value="Glyco_hydro_10"/>
    <property type="match status" value="1"/>
</dbReference>
<dbReference type="SUPFAM" id="SSF49785">
    <property type="entry name" value="Galactose-binding domain-like"/>
    <property type="match status" value="1"/>
</dbReference>
<dbReference type="Gene3D" id="2.60.120.690">
    <property type="entry name" value="Proprotein convertase subtilisin/kexin type 9"/>
    <property type="match status" value="1"/>
</dbReference>
<evidence type="ECO:0000256" key="6">
    <source>
        <dbReference type="SAM" id="SignalP"/>
    </source>
</evidence>
<evidence type="ECO:0000256" key="1">
    <source>
        <dbReference type="ARBA" id="ARBA00007495"/>
    </source>
</evidence>
<protein>
    <recommendedName>
        <fullName evidence="12">GH10 domain-containing protein</fullName>
    </recommendedName>
</protein>
<evidence type="ECO:0000259" key="9">
    <source>
        <dbReference type="Pfam" id="PF18459"/>
    </source>
</evidence>